<proteinExistence type="predicted"/>
<accession>A0A8J3IHS0</accession>
<sequence length="82" mass="9204">MSLTPEQIAAIEARARADADADVQRLAAAGYSPEQIKAMASELAYERATQSWNVHAHEYTSEMQEQSPVEPPSAAKPWWKFW</sequence>
<comment type="caution">
    <text evidence="1">The sequence shown here is derived from an EMBL/GenBank/DDBJ whole genome shotgun (WGS) entry which is preliminary data.</text>
</comment>
<dbReference type="EMBL" id="BNJK01000001">
    <property type="protein sequence ID" value="GHO94796.1"/>
    <property type="molecule type" value="Genomic_DNA"/>
</dbReference>
<keyword evidence="2" id="KW-1185">Reference proteome</keyword>
<dbReference type="AlphaFoldDB" id="A0A8J3IHS0"/>
<organism evidence="1 2">
    <name type="scientific">Reticulibacter mediterranei</name>
    <dbReference type="NCBI Taxonomy" id="2778369"/>
    <lineage>
        <taxon>Bacteria</taxon>
        <taxon>Bacillati</taxon>
        <taxon>Chloroflexota</taxon>
        <taxon>Ktedonobacteria</taxon>
        <taxon>Ktedonobacterales</taxon>
        <taxon>Reticulibacteraceae</taxon>
        <taxon>Reticulibacter</taxon>
    </lineage>
</organism>
<reference evidence="1" key="1">
    <citation type="submission" date="2020-10" db="EMBL/GenBank/DDBJ databases">
        <title>Taxonomic study of unclassified bacteria belonging to the class Ktedonobacteria.</title>
        <authorList>
            <person name="Yabe S."/>
            <person name="Wang C.M."/>
            <person name="Zheng Y."/>
            <person name="Sakai Y."/>
            <person name="Cavaletti L."/>
            <person name="Monciardini P."/>
            <person name="Donadio S."/>
        </authorList>
    </citation>
    <scope>NUCLEOTIDE SEQUENCE</scope>
    <source>
        <strain evidence="1">ID150040</strain>
    </source>
</reference>
<evidence type="ECO:0000313" key="1">
    <source>
        <dbReference type="EMBL" id="GHO94796.1"/>
    </source>
</evidence>
<dbReference type="RefSeq" id="WP_220205512.1">
    <property type="nucleotide sequence ID" value="NZ_BNJK01000001.1"/>
</dbReference>
<gene>
    <name evidence="1" type="ORF">KSF_048440</name>
</gene>
<evidence type="ECO:0000313" key="2">
    <source>
        <dbReference type="Proteomes" id="UP000597444"/>
    </source>
</evidence>
<name>A0A8J3IHS0_9CHLR</name>
<protein>
    <submittedName>
        <fullName evidence="1">Uncharacterized protein</fullName>
    </submittedName>
</protein>
<dbReference type="Proteomes" id="UP000597444">
    <property type="component" value="Unassembled WGS sequence"/>
</dbReference>